<evidence type="ECO:0000313" key="4">
    <source>
        <dbReference type="EMBL" id="WFD20019.1"/>
    </source>
</evidence>
<feature type="region of interest" description="Disordered" evidence="3">
    <location>
        <begin position="324"/>
        <end position="363"/>
    </location>
</feature>
<dbReference type="GO" id="GO:0003729">
    <property type="term" value="F:mRNA binding"/>
    <property type="evidence" value="ECO:0007669"/>
    <property type="project" value="InterPro"/>
</dbReference>
<dbReference type="GO" id="GO:0006376">
    <property type="term" value="P:mRNA splice site recognition"/>
    <property type="evidence" value="ECO:0007669"/>
    <property type="project" value="InterPro"/>
</dbReference>
<evidence type="ECO:0000256" key="1">
    <source>
        <dbReference type="ARBA" id="ARBA00005655"/>
    </source>
</evidence>
<organism evidence="4 5">
    <name type="scientific">Malassezia caprae</name>
    <dbReference type="NCBI Taxonomy" id="1381934"/>
    <lineage>
        <taxon>Eukaryota</taxon>
        <taxon>Fungi</taxon>
        <taxon>Dikarya</taxon>
        <taxon>Basidiomycota</taxon>
        <taxon>Ustilaginomycotina</taxon>
        <taxon>Malasseziomycetes</taxon>
        <taxon>Malasseziales</taxon>
        <taxon>Malasseziaceae</taxon>
        <taxon>Malassezia</taxon>
    </lineage>
</organism>
<dbReference type="EMBL" id="CP119911">
    <property type="protein sequence ID" value="WFD20019.1"/>
    <property type="molecule type" value="Genomic_DNA"/>
</dbReference>
<proteinExistence type="inferred from homology"/>
<evidence type="ECO:0000256" key="3">
    <source>
        <dbReference type="SAM" id="MobiDB-lite"/>
    </source>
</evidence>
<dbReference type="Proteomes" id="UP001220961">
    <property type="component" value="Chromosome 4"/>
</dbReference>
<dbReference type="Pfam" id="PF03194">
    <property type="entry name" value="LUC7"/>
    <property type="match status" value="1"/>
</dbReference>
<accession>A0AAF0IVN5</accession>
<reference evidence="4" key="1">
    <citation type="submission" date="2023-03" db="EMBL/GenBank/DDBJ databases">
        <title>Mating type loci evolution in Malassezia.</title>
        <authorList>
            <person name="Coelho M.A."/>
        </authorList>
    </citation>
    <scope>NUCLEOTIDE SEQUENCE</scope>
    <source>
        <strain evidence="4">CBS 10434</strain>
    </source>
</reference>
<evidence type="ECO:0000313" key="5">
    <source>
        <dbReference type="Proteomes" id="UP001220961"/>
    </source>
</evidence>
<protein>
    <submittedName>
        <fullName evidence="4">Splicing factor</fullName>
    </submittedName>
</protein>
<dbReference type="GO" id="GO:0005685">
    <property type="term" value="C:U1 snRNP"/>
    <property type="evidence" value="ECO:0007669"/>
    <property type="project" value="InterPro"/>
</dbReference>
<sequence>MGRKAEVQRIALERLMGPEMLGTAEKDVHFTDAKVCRNFLCGTCPHDLFSNTKMDLGPCPKSHLPRYKELYDAAVERGETFPQIISDFQRNIHIFVTDMDRKISANRRRLEQTPEEMERFNAMMRDINEIEEAITAATTEMESLGEQGRVEESLKELEKVDALKSEREEKEKELQTLQENSGASGHQKLRVCDVCGAYLSILDSDRRLADHFSGKMHMGYQRLRDLLYMRQMVEHVRARWKAPESVTGTTVTRPVVLPPSEDAAFPRLTEVQLQRLFGDGAASTLPGDVYDALVEMEHLYAGGTESQRRGAWAIVELLRRVAGPPQRDNTRKEDVDTSLDEDAGYLAGMSDSSSRQPSAARRRPFAPHDVFAAIEKNDVFAAIEKNDVDRIMAIRDTHFELLLGADQNDSTGPSGMRTPLEYAISLGPKYHRVCLFLVGALSRYVNHMPDGQPLSEMQLIVLRKVRTNLKLAIDQSLLRDDTSLVASYLQVLVMAEGMAWLSKSVKNVAYEVEAWANRKLQQGGVVPQPIQTAHDAISLFLTSHLRMRRQKERVVVAAVDDYVANATGDLVLLALWTRLAPVPSEVPLYAFARDERCTALFLEFVSSQRGAPPSGPAAKLWRLAERIETALQSGLHTPTSAERLTILSQILRS</sequence>
<comment type="similarity">
    <text evidence="1">Belongs to the Luc7 family.</text>
</comment>
<keyword evidence="2" id="KW-0175">Coiled coil</keyword>
<feature type="coiled-coil region" evidence="2">
    <location>
        <begin position="127"/>
        <end position="180"/>
    </location>
</feature>
<keyword evidence="5" id="KW-1185">Reference proteome</keyword>
<gene>
    <name evidence="4" type="primary">LUC7</name>
    <name evidence="4" type="ORF">MCAP1_002263</name>
</gene>
<dbReference type="PANTHER" id="PTHR12375">
    <property type="entry name" value="RNA-BINDING PROTEIN LUC7-RELATED"/>
    <property type="match status" value="1"/>
</dbReference>
<name>A0AAF0IVN5_9BASI</name>
<dbReference type="AlphaFoldDB" id="A0AAF0IVN5"/>
<dbReference type="InterPro" id="IPR004882">
    <property type="entry name" value="Luc7-rel"/>
</dbReference>
<evidence type="ECO:0000256" key="2">
    <source>
        <dbReference type="SAM" id="Coils"/>
    </source>
</evidence>